<dbReference type="InterPro" id="IPR038584">
    <property type="entry name" value="Ribosomal_bL33_sf"/>
</dbReference>
<dbReference type="GO" id="GO:0006412">
    <property type="term" value="P:translation"/>
    <property type="evidence" value="ECO:0007669"/>
    <property type="project" value="UniProtKB-UniRule"/>
</dbReference>
<dbReference type="GO" id="GO:1990904">
    <property type="term" value="C:ribonucleoprotein complex"/>
    <property type="evidence" value="ECO:0007669"/>
    <property type="project" value="UniProtKB-KW"/>
</dbReference>
<comment type="caution">
    <text evidence="6">The sequence shown here is derived from an EMBL/GenBank/DDBJ whole genome shotgun (WGS) entry which is preliminary data.</text>
</comment>
<dbReference type="AlphaFoldDB" id="A0A1G2LGZ6"/>
<dbReference type="EMBL" id="MHQT01000005">
    <property type="protein sequence ID" value="OHA10092.1"/>
    <property type="molecule type" value="Genomic_DNA"/>
</dbReference>
<dbReference type="STRING" id="1802281.A3A44_00415"/>
<evidence type="ECO:0000256" key="1">
    <source>
        <dbReference type="ARBA" id="ARBA00007596"/>
    </source>
</evidence>
<evidence type="ECO:0000313" key="7">
    <source>
        <dbReference type="Proteomes" id="UP000178977"/>
    </source>
</evidence>
<reference evidence="6 7" key="1">
    <citation type="journal article" date="2016" name="Nat. Commun.">
        <title>Thousands of microbial genomes shed light on interconnected biogeochemical processes in an aquifer system.</title>
        <authorList>
            <person name="Anantharaman K."/>
            <person name="Brown C.T."/>
            <person name="Hug L.A."/>
            <person name="Sharon I."/>
            <person name="Castelle C.J."/>
            <person name="Probst A.J."/>
            <person name="Thomas B.C."/>
            <person name="Singh A."/>
            <person name="Wilkins M.J."/>
            <person name="Karaoz U."/>
            <person name="Brodie E.L."/>
            <person name="Williams K.H."/>
            <person name="Hubbard S.S."/>
            <person name="Banfield J.F."/>
        </authorList>
    </citation>
    <scope>NUCLEOTIDE SEQUENCE [LARGE SCALE GENOMIC DNA]</scope>
</reference>
<dbReference type="GO" id="GO:0005737">
    <property type="term" value="C:cytoplasm"/>
    <property type="evidence" value="ECO:0007669"/>
    <property type="project" value="UniProtKB-ARBA"/>
</dbReference>
<keyword evidence="3 5" id="KW-0687">Ribonucleoprotein</keyword>
<dbReference type="Gene3D" id="2.20.28.120">
    <property type="entry name" value="Ribosomal protein L33"/>
    <property type="match status" value="1"/>
</dbReference>
<dbReference type="HAMAP" id="MF_00294">
    <property type="entry name" value="Ribosomal_bL33"/>
    <property type="match status" value="1"/>
</dbReference>
<name>A0A1G2LGZ6_9BACT</name>
<dbReference type="Pfam" id="PF00471">
    <property type="entry name" value="Ribosomal_L33"/>
    <property type="match status" value="1"/>
</dbReference>
<comment type="similarity">
    <text evidence="1 5">Belongs to the bacterial ribosomal protein bL33 family.</text>
</comment>
<dbReference type="GO" id="GO:0005840">
    <property type="term" value="C:ribosome"/>
    <property type="evidence" value="ECO:0007669"/>
    <property type="project" value="UniProtKB-KW"/>
</dbReference>
<dbReference type="NCBIfam" id="NF001764">
    <property type="entry name" value="PRK00504.1"/>
    <property type="match status" value="1"/>
</dbReference>
<evidence type="ECO:0000313" key="6">
    <source>
        <dbReference type="EMBL" id="OHA10092.1"/>
    </source>
</evidence>
<dbReference type="Proteomes" id="UP000178977">
    <property type="component" value="Unassembled WGS sequence"/>
</dbReference>
<dbReference type="NCBIfam" id="NF001860">
    <property type="entry name" value="PRK00595.1"/>
    <property type="match status" value="1"/>
</dbReference>
<evidence type="ECO:0000256" key="3">
    <source>
        <dbReference type="ARBA" id="ARBA00023274"/>
    </source>
</evidence>
<evidence type="ECO:0000256" key="4">
    <source>
        <dbReference type="ARBA" id="ARBA00035176"/>
    </source>
</evidence>
<dbReference type="SUPFAM" id="SSF57829">
    <property type="entry name" value="Zn-binding ribosomal proteins"/>
    <property type="match status" value="1"/>
</dbReference>
<accession>A0A1G2LGZ6</accession>
<sequence>MPQPNLIRFQCTSCKRYTYWSRKNIRKSEGRIALNKHCRWCRKHTPHKEAKKT</sequence>
<organism evidence="6 7">
    <name type="scientific">Candidatus Sungbacteria bacterium RIFCSPLOWO2_01_FULL_60_25</name>
    <dbReference type="NCBI Taxonomy" id="1802281"/>
    <lineage>
        <taxon>Bacteria</taxon>
        <taxon>Candidatus Sungiibacteriota</taxon>
    </lineage>
</organism>
<protein>
    <recommendedName>
        <fullName evidence="4 5">Large ribosomal subunit protein bL33</fullName>
    </recommendedName>
</protein>
<dbReference type="NCBIfam" id="TIGR01023">
    <property type="entry name" value="rpmG_bact"/>
    <property type="match status" value="1"/>
</dbReference>
<gene>
    <name evidence="5" type="primary">rpmG</name>
    <name evidence="6" type="ORF">A3A44_00415</name>
</gene>
<proteinExistence type="inferred from homology"/>
<keyword evidence="2 5" id="KW-0689">Ribosomal protein</keyword>
<evidence type="ECO:0000256" key="5">
    <source>
        <dbReference type="HAMAP-Rule" id="MF_00294"/>
    </source>
</evidence>
<dbReference type="InterPro" id="IPR001705">
    <property type="entry name" value="Ribosomal_bL33"/>
</dbReference>
<evidence type="ECO:0000256" key="2">
    <source>
        <dbReference type="ARBA" id="ARBA00022980"/>
    </source>
</evidence>
<dbReference type="GO" id="GO:0003735">
    <property type="term" value="F:structural constituent of ribosome"/>
    <property type="evidence" value="ECO:0007669"/>
    <property type="project" value="InterPro"/>
</dbReference>
<dbReference type="InterPro" id="IPR011332">
    <property type="entry name" value="Ribosomal_zn-bd"/>
</dbReference>